<evidence type="ECO:0000259" key="3">
    <source>
        <dbReference type="PROSITE" id="PS51186"/>
    </source>
</evidence>
<dbReference type="PANTHER" id="PTHR43877">
    <property type="entry name" value="AMINOALKYLPHOSPHONATE N-ACETYLTRANSFERASE-RELATED-RELATED"/>
    <property type="match status" value="1"/>
</dbReference>
<keyword evidence="5" id="KW-1185">Reference proteome</keyword>
<evidence type="ECO:0000256" key="1">
    <source>
        <dbReference type="ARBA" id="ARBA00022679"/>
    </source>
</evidence>
<sequence>MRRIRYRGHRPDDLPTLVRLIRTELMPMSHTVSPDDPVVLAGLPERFDSGRTIVAAPEVGSPIGFVHFGEIHGLLHIDMLVVDPLSRGTGIGLELMRRAEREGTLHGSLMAVLFVDDVNEKARRFYAREGYEPVRHFPDLKVTQWTKSLQPSGQ</sequence>
<keyword evidence="1 4" id="KW-0808">Transferase</keyword>
<feature type="domain" description="N-acetyltransferase" evidence="3">
    <location>
        <begin position="4"/>
        <end position="150"/>
    </location>
</feature>
<evidence type="ECO:0000313" key="5">
    <source>
        <dbReference type="Proteomes" id="UP000502136"/>
    </source>
</evidence>
<dbReference type="InterPro" id="IPR050832">
    <property type="entry name" value="Bact_Acetyltransf"/>
</dbReference>
<dbReference type="Proteomes" id="UP000502136">
    <property type="component" value="Chromosome"/>
</dbReference>
<dbReference type="PROSITE" id="PS51186">
    <property type="entry name" value="GNAT"/>
    <property type="match status" value="1"/>
</dbReference>
<dbReference type="InterPro" id="IPR016181">
    <property type="entry name" value="Acyl_CoA_acyltransferase"/>
</dbReference>
<dbReference type="RefSeq" id="WP_168906953.1">
    <property type="nucleotide sequence ID" value="NZ_CP051428.1"/>
</dbReference>
<dbReference type="KEGG" id="palr:HGI30_06905"/>
<accession>A0A6H2GV88</accession>
<protein>
    <submittedName>
        <fullName evidence="4">GNAT family N-acetyltransferase</fullName>
    </submittedName>
</protein>
<organism evidence="4 5">
    <name type="scientific">Paenibacillus albicereus</name>
    <dbReference type="NCBI Taxonomy" id="2726185"/>
    <lineage>
        <taxon>Bacteria</taxon>
        <taxon>Bacillati</taxon>
        <taxon>Bacillota</taxon>
        <taxon>Bacilli</taxon>
        <taxon>Bacillales</taxon>
        <taxon>Paenibacillaceae</taxon>
        <taxon>Paenibacillus</taxon>
    </lineage>
</organism>
<reference evidence="4 5" key="1">
    <citation type="submission" date="2020-04" db="EMBL/GenBank/DDBJ databases">
        <title>Novel Paenibacillus strain UniB2 isolated from commercial digestive syrup.</title>
        <authorList>
            <person name="Thorat V."/>
            <person name="Kirdat K."/>
            <person name="Tiwarekar B."/>
            <person name="Yadav A."/>
        </authorList>
    </citation>
    <scope>NUCLEOTIDE SEQUENCE [LARGE SCALE GENOMIC DNA]</scope>
    <source>
        <strain evidence="4 5">UniB2</strain>
    </source>
</reference>
<dbReference type="GO" id="GO:0016747">
    <property type="term" value="F:acyltransferase activity, transferring groups other than amino-acyl groups"/>
    <property type="evidence" value="ECO:0007669"/>
    <property type="project" value="InterPro"/>
</dbReference>
<dbReference type="InterPro" id="IPR000182">
    <property type="entry name" value="GNAT_dom"/>
</dbReference>
<gene>
    <name evidence="4" type="ORF">HGI30_06905</name>
</gene>
<dbReference type="Gene3D" id="3.40.630.30">
    <property type="match status" value="1"/>
</dbReference>
<keyword evidence="2" id="KW-0012">Acyltransferase</keyword>
<name>A0A6H2GV88_9BACL</name>
<dbReference type="EMBL" id="CP051428">
    <property type="protein sequence ID" value="QJC51302.1"/>
    <property type="molecule type" value="Genomic_DNA"/>
</dbReference>
<dbReference type="SUPFAM" id="SSF55729">
    <property type="entry name" value="Acyl-CoA N-acyltransferases (Nat)"/>
    <property type="match status" value="1"/>
</dbReference>
<dbReference type="AlphaFoldDB" id="A0A6H2GV88"/>
<dbReference type="Pfam" id="PF00583">
    <property type="entry name" value="Acetyltransf_1"/>
    <property type="match status" value="1"/>
</dbReference>
<evidence type="ECO:0000256" key="2">
    <source>
        <dbReference type="ARBA" id="ARBA00023315"/>
    </source>
</evidence>
<dbReference type="PANTHER" id="PTHR43877:SF2">
    <property type="entry name" value="AMINOALKYLPHOSPHONATE N-ACETYLTRANSFERASE-RELATED"/>
    <property type="match status" value="1"/>
</dbReference>
<proteinExistence type="predicted"/>
<dbReference type="CDD" id="cd04301">
    <property type="entry name" value="NAT_SF"/>
    <property type="match status" value="1"/>
</dbReference>
<evidence type="ECO:0000313" key="4">
    <source>
        <dbReference type="EMBL" id="QJC51302.1"/>
    </source>
</evidence>